<sequence>MTSSPASSHTVLNKITFQKELVECQVNLPTGSEHKVTDNLQRWVIEVNKAPRTQYANELYQLQVDFPKKYPIEALQHTLHVI</sequence>
<evidence type="ECO:0000313" key="2">
    <source>
        <dbReference type="EMBL" id="WJZ94909.1"/>
    </source>
</evidence>
<reference evidence="2 3" key="1">
    <citation type="journal article" date="2023" name="Hortic Res">
        <title>The complete reference genome for grapevine (Vitis vinifera L.) genetics and breeding.</title>
        <authorList>
            <person name="Shi X."/>
            <person name="Cao S."/>
            <person name="Wang X."/>
            <person name="Huang S."/>
            <person name="Wang Y."/>
            <person name="Liu Z."/>
            <person name="Liu W."/>
            <person name="Leng X."/>
            <person name="Peng Y."/>
            <person name="Wang N."/>
            <person name="Wang Y."/>
            <person name="Ma Z."/>
            <person name="Xu X."/>
            <person name="Zhang F."/>
            <person name="Xue H."/>
            <person name="Zhong H."/>
            <person name="Wang Y."/>
            <person name="Zhang K."/>
            <person name="Velt A."/>
            <person name="Avia K."/>
            <person name="Holtgrawe D."/>
            <person name="Grimplet J."/>
            <person name="Matus J.T."/>
            <person name="Ware D."/>
            <person name="Wu X."/>
            <person name="Wang H."/>
            <person name="Liu C."/>
            <person name="Fang Y."/>
            <person name="Rustenholz C."/>
            <person name="Cheng Z."/>
            <person name="Xiao H."/>
            <person name="Zhou Y."/>
        </authorList>
    </citation>
    <scope>NUCLEOTIDE SEQUENCE [LARGE SCALE GENOMIC DNA]</scope>
    <source>
        <strain evidence="3">cv. Pinot noir / PN40024</strain>
        <tissue evidence="2">Leaf</tissue>
    </source>
</reference>
<organism evidence="2 3">
    <name type="scientific">Vitis vinifera</name>
    <name type="common">Grape</name>
    <dbReference type="NCBI Taxonomy" id="29760"/>
    <lineage>
        <taxon>Eukaryota</taxon>
        <taxon>Viridiplantae</taxon>
        <taxon>Streptophyta</taxon>
        <taxon>Embryophyta</taxon>
        <taxon>Tracheophyta</taxon>
        <taxon>Spermatophyta</taxon>
        <taxon>Magnoliopsida</taxon>
        <taxon>eudicotyledons</taxon>
        <taxon>Gunneridae</taxon>
        <taxon>Pentapetalae</taxon>
        <taxon>rosids</taxon>
        <taxon>Vitales</taxon>
        <taxon>Vitaceae</taxon>
        <taxon>Viteae</taxon>
        <taxon>Vitis</taxon>
    </lineage>
</organism>
<evidence type="ECO:0000259" key="1">
    <source>
        <dbReference type="PROSITE" id="PS50127"/>
    </source>
</evidence>
<proteinExistence type="predicted"/>
<name>A0ABY9CHU6_VITVI</name>
<evidence type="ECO:0000313" key="3">
    <source>
        <dbReference type="Proteomes" id="UP001227230"/>
    </source>
</evidence>
<accession>A0ABY9CHU6</accession>
<dbReference type="SUPFAM" id="SSF54495">
    <property type="entry name" value="UBC-like"/>
    <property type="match status" value="1"/>
</dbReference>
<feature type="domain" description="UBC core" evidence="1">
    <location>
        <begin position="12"/>
        <end position="82"/>
    </location>
</feature>
<keyword evidence="3" id="KW-1185">Reference proteome</keyword>
<dbReference type="Pfam" id="PF00179">
    <property type="entry name" value="UQ_con"/>
    <property type="match status" value="1"/>
</dbReference>
<dbReference type="PROSITE" id="PS50127">
    <property type="entry name" value="UBC_2"/>
    <property type="match status" value="1"/>
</dbReference>
<dbReference type="Gene3D" id="3.10.110.10">
    <property type="entry name" value="Ubiquitin Conjugating Enzyme"/>
    <property type="match status" value="1"/>
</dbReference>
<dbReference type="InterPro" id="IPR000608">
    <property type="entry name" value="UBC"/>
</dbReference>
<dbReference type="Proteomes" id="UP001227230">
    <property type="component" value="Chromosome 9"/>
</dbReference>
<dbReference type="EMBL" id="CP126656">
    <property type="protein sequence ID" value="WJZ94909.1"/>
    <property type="molecule type" value="Genomic_DNA"/>
</dbReference>
<protein>
    <recommendedName>
        <fullName evidence="1">UBC core domain-containing protein</fullName>
    </recommendedName>
</protein>
<gene>
    <name evidence="2" type="ORF">VitviT2T_013723</name>
</gene>
<dbReference type="InterPro" id="IPR016135">
    <property type="entry name" value="UBQ-conjugating_enzyme/RWD"/>
</dbReference>